<proteinExistence type="predicted"/>
<evidence type="ECO:0000256" key="1">
    <source>
        <dbReference type="SAM" id="Coils"/>
    </source>
</evidence>
<dbReference type="Proteomes" id="UP001399917">
    <property type="component" value="Unassembled WGS sequence"/>
</dbReference>
<accession>A0ABP7JYA3</accession>
<dbReference type="InterPro" id="IPR050445">
    <property type="entry name" value="Bact_polysacc_biosynth/exp"/>
</dbReference>
<evidence type="ECO:0000313" key="4">
    <source>
        <dbReference type="EMBL" id="GAA3859320.1"/>
    </source>
</evidence>
<gene>
    <name evidence="4" type="ORF">GCM10022404_07670</name>
</gene>
<sequence length="457" mass="51054">MSAKADPTDGPPLTPYEQEMQERRRRQEAHRARVKSAGETAETDMQDTPEKVPADTTGAAAKAGGAKKHAPTKDFKGPNRDRMKPVAAPARLRRRHVTLMASFVAFVLLPVALSAWYLYTLASDQFVSRVGFTVRTEDVASSSDLLSGFTSLSGGKASDSDILFSYLRSQTLVEDLDERIDLRSLFSKPERDFYFGFDPAGTIEDLTEHWQRMVKVYYDEGSGLMELQVNAFSAEDATLIANELLALSSTLVNELNAQARADSTRYAREELEKALERLKESRRSVLAFRNENQIVDPNADIASQNSLITTLQQQLAETLIEYDLLAASTNRENDPRIQPLRQRIDVIRDRIRQERSKFGAGTDEDGGAFSELISEYEGLSVEREFAEQSYISALAAFDSAQAEAGRQSRYLATFIAPTQAERSTHPKRARLLALTAVFALLIWATGALMYYAVRDRR</sequence>
<keyword evidence="3" id="KW-1133">Transmembrane helix</keyword>
<dbReference type="PANTHER" id="PTHR32309:SF13">
    <property type="entry name" value="FERRIC ENTEROBACTIN TRANSPORT PROTEIN FEPE"/>
    <property type="match status" value="1"/>
</dbReference>
<comment type="caution">
    <text evidence="4">The sequence shown here is derived from an EMBL/GenBank/DDBJ whole genome shotgun (WGS) entry which is preliminary data.</text>
</comment>
<reference evidence="5" key="1">
    <citation type="journal article" date="2019" name="Int. J. Syst. Evol. Microbiol.">
        <title>The Global Catalogue of Microorganisms (GCM) 10K type strain sequencing project: providing services to taxonomists for standard genome sequencing and annotation.</title>
        <authorList>
            <consortium name="The Broad Institute Genomics Platform"/>
            <consortium name="The Broad Institute Genome Sequencing Center for Infectious Disease"/>
            <person name="Wu L."/>
            <person name="Ma J."/>
        </authorList>
    </citation>
    <scope>NUCLEOTIDE SEQUENCE [LARGE SCALE GENOMIC DNA]</scope>
    <source>
        <strain evidence="5">JCM 17190</strain>
    </source>
</reference>
<keyword evidence="3" id="KW-0472">Membrane</keyword>
<protein>
    <submittedName>
        <fullName evidence="4">Sugar transporter</fullName>
    </submittedName>
</protein>
<feature type="region of interest" description="Disordered" evidence="2">
    <location>
        <begin position="1"/>
        <end position="83"/>
    </location>
</feature>
<evidence type="ECO:0000256" key="2">
    <source>
        <dbReference type="SAM" id="MobiDB-lite"/>
    </source>
</evidence>
<evidence type="ECO:0000313" key="5">
    <source>
        <dbReference type="Proteomes" id="UP001399917"/>
    </source>
</evidence>
<keyword evidence="3" id="KW-0812">Transmembrane</keyword>
<organism evidence="4 5">
    <name type="scientific">Celeribacter arenosi</name>
    <dbReference type="NCBI Taxonomy" id="792649"/>
    <lineage>
        <taxon>Bacteria</taxon>
        <taxon>Pseudomonadati</taxon>
        <taxon>Pseudomonadota</taxon>
        <taxon>Alphaproteobacteria</taxon>
        <taxon>Rhodobacterales</taxon>
        <taxon>Roseobacteraceae</taxon>
        <taxon>Celeribacter</taxon>
    </lineage>
</organism>
<feature type="transmembrane region" description="Helical" evidence="3">
    <location>
        <begin position="97"/>
        <end position="119"/>
    </location>
</feature>
<evidence type="ECO:0000256" key="3">
    <source>
        <dbReference type="SAM" id="Phobius"/>
    </source>
</evidence>
<name>A0ABP7JYA3_9RHOB</name>
<keyword evidence="4" id="KW-0762">Sugar transport</keyword>
<keyword evidence="5" id="KW-1185">Reference proteome</keyword>
<keyword evidence="1" id="KW-0175">Coiled coil</keyword>
<feature type="compositionally biased region" description="Basic residues" evidence="2">
    <location>
        <begin position="23"/>
        <end position="34"/>
    </location>
</feature>
<feature type="coiled-coil region" evidence="1">
    <location>
        <begin position="261"/>
        <end position="291"/>
    </location>
</feature>
<feature type="compositionally biased region" description="Basic and acidic residues" evidence="2">
    <location>
        <begin position="71"/>
        <end position="83"/>
    </location>
</feature>
<feature type="transmembrane region" description="Helical" evidence="3">
    <location>
        <begin position="431"/>
        <end position="453"/>
    </location>
</feature>
<dbReference type="EMBL" id="BAABDF010000003">
    <property type="protein sequence ID" value="GAA3859320.1"/>
    <property type="molecule type" value="Genomic_DNA"/>
</dbReference>
<dbReference type="RefSeq" id="WP_344843694.1">
    <property type="nucleotide sequence ID" value="NZ_BAABDF010000003.1"/>
</dbReference>
<keyword evidence="4" id="KW-0813">Transport</keyword>
<dbReference type="PANTHER" id="PTHR32309">
    <property type="entry name" value="TYROSINE-PROTEIN KINASE"/>
    <property type="match status" value="1"/>
</dbReference>